<dbReference type="Proteomes" id="UP000650511">
    <property type="component" value="Unassembled WGS sequence"/>
</dbReference>
<feature type="compositionally biased region" description="Basic and acidic residues" evidence="1">
    <location>
        <begin position="185"/>
        <end position="196"/>
    </location>
</feature>
<keyword evidence="2" id="KW-0812">Transmembrane</keyword>
<keyword evidence="2" id="KW-0472">Membrane</keyword>
<organism evidence="3 4">
    <name type="scientific">Egicoccus halophilus</name>
    <dbReference type="NCBI Taxonomy" id="1670830"/>
    <lineage>
        <taxon>Bacteria</taxon>
        <taxon>Bacillati</taxon>
        <taxon>Actinomycetota</taxon>
        <taxon>Nitriliruptoria</taxon>
        <taxon>Egicoccales</taxon>
        <taxon>Egicoccaceae</taxon>
        <taxon>Egicoccus</taxon>
    </lineage>
</organism>
<proteinExistence type="predicted"/>
<name>A0A8J3ESM3_9ACTN</name>
<dbReference type="OrthoDB" id="8479889at2"/>
<evidence type="ECO:0000313" key="4">
    <source>
        <dbReference type="Proteomes" id="UP000650511"/>
    </source>
</evidence>
<dbReference type="RefSeq" id="WP_130650949.1">
    <property type="nucleotide sequence ID" value="NZ_BMHA01000002.1"/>
</dbReference>
<dbReference type="InterPro" id="IPR025445">
    <property type="entry name" value="DUF4191"/>
</dbReference>
<evidence type="ECO:0000256" key="2">
    <source>
        <dbReference type="SAM" id="Phobius"/>
    </source>
</evidence>
<dbReference type="AlphaFoldDB" id="A0A8J3ESM3"/>
<protein>
    <submittedName>
        <fullName evidence="3">Membrane protein</fullName>
    </submittedName>
</protein>
<evidence type="ECO:0000313" key="3">
    <source>
        <dbReference type="EMBL" id="GGI03717.1"/>
    </source>
</evidence>
<dbReference type="Pfam" id="PF13829">
    <property type="entry name" value="DUF4191"/>
    <property type="match status" value="1"/>
</dbReference>
<evidence type="ECO:0000256" key="1">
    <source>
        <dbReference type="SAM" id="MobiDB-lite"/>
    </source>
</evidence>
<reference evidence="3" key="2">
    <citation type="submission" date="2020-09" db="EMBL/GenBank/DDBJ databases">
        <authorList>
            <person name="Sun Q."/>
            <person name="Zhou Y."/>
        </authorList>
    </citation>
    <scope>NUCLEOTIDE SEQUENCE</scope>
    <source>
        <strain evidence="3">CGMCC 1.14988</strain>
    </source>
</reference>
<gene>
    <name evidence="3" type="ORF">GCM10011354_05430</name>
</gene>
<dbReference type="EMBL" id="BMHA01000002">
    <property type="protein sequence ID" value="GGI03717.1"/>
    <property type="molecule type" value="Genomic_DNA"/>
</dbReference>
<comment type="caution">
    <text evidence="3">The sequence shown here is derived from an EMBL/GenBank/DDBJ whole genome shotgun (WGS) entry which is preliminary data.</text>
</comment>
<accession>A0A8J3ESM3</accession>
<feature type="transmembrane region" description="Helical" evidence="2">
    <location>
        <begin position="21"/>
        <end position="41"/>
    </location>
</feature>
<feature type="transmembrane region" description="Helical" evidence="2">
    <location>
        <begin position="47"/>
        <end position="65"/>
    </location>
</feature>
<sequence>MKERFAQIRLAWGQLKQVDPKAPAMIAAGALIGLLVGALLGLLINPWVAIPFALLFTFMGAMVVFNRRLQKAQFSAIEGHPGAAAAVLQQMRGQWFVTPAVAVNAKQDLVHRVVGRCGIVLVGEGGSKQRVKGLLAKERKRLSRVAGDAPLHTIVVGDGSDDTVALKKLQFTMNKLDRELKKTEVPKLERRLKPLDKAPPIPQGIDPNMARRPRPRPR</sequence>
<feature type="region of interest" description="Disordered" evidence="1">
    <location>
        <begin position="185"/>
        <end position="218"/>
    </location>
</feature>
<keyword evidence="4" id="KW-1185">Reference proteome</keyword>
<keyword evidence="2" id="KW-1133">Transmembrane helix</keyword>
<reference evidence="3" key="1">
    <citation type="journal article" date="2014" name="Int. J. Syst. Evol. Microbiol.">
        <title>Complete genome sequence of Corynebacterium casei LMG S-19264T (=DSM 44701T), isolated from a smear-ripened cheese.</title>
        <authorList>
            <consortium name="US DOE Joint Genome Institute (JGI-PGF)"/>
            <person name="Walter F."/>
            <person name="Albersmeier A."/>
            <person name="Kalinowski J."/>
            <person name="Ruckert C."/>
        </authorList>
    </citation>
    <scope>NUCLEOTIDE SEQUENCE</scope>
    <source>
        <strain evidence="3">CGMCC 1.14988</strain>
    </source>
</reference>